<evidence type="ECO:0000259" key="2">
    <source>
        <dbReference type="Pfam" id="PF04264"/>
    </source>
</evidence>
<feature type="chain" id="PRO_5015596171" description="Lipid/polyisoprenoid-binding YceI-like domain-containing protein" evidence="1">
    <location>
        <begin position="21"/>
        <end position="196"/>
    </location>
</feature>
<dbReference type="EMBL" id="PQVF01000001">
    <property type="protein sequence ID" value="POY39077.1"/>
    <property type="molecule type" value="Genomic_DNA"/>
</dbReference>
<dbReference type="SUPFAM" id="SSF101874">
    <property type="entry name" value="YceI-like"/>
    <property type="match status" value="1"/>
</dbReference>
<gene>
    <name evidence="3" type="ORF">C3K47_00845</name>
</gene>
<dbReference type="Pfam" id="PF04264">
    <property type="entry name" value="YceI"/>
    <property type="match status" value="1"/>
</dbReference>
<accession>A0A2S5AA01</accession>
<evidence type="ECO:0000313" key="4">
    <source>
        <dbReference type="Proteomes" id="UP000236893"/>
    </source>
</evidence>
<keyword evidence="1" id="KW-0732">Signal</keyword>
<feature type="signal peptide" evidence="1">
    <location>
        <begin position="1"/>
        <end position="20"/>
    </location>
</feature>
<proteinExistence type="predicted"/>
<dbReference type="AlphaFoldDB" id="A0A2S5AA01"/>
<dbReference type="InterPro" id="IPR007372">
    <property type="entry name" value="Lipid/polyisoprenoid-bd_YceI"/>
</dbReference>
<evidence type="ECO:0000256" key="1">
    <source>
        <dbReference type="SAM" id="SignalP"/>
    </source>
</evidence>
<dbReference type="RefSeq" id="WP_103787180.1">
    <property type="nucleotide sequence ID" value="NZ_PQVF01000001.1"/>
</dbReference>
<dbReference type="OrthoDB" id="9794147at2"/>
<sequence length="196" mass="21897">MRKFLLVILFASLNISALFAQTKLNLSGNESKVLIKGTSSVHDWTAKCDNKSGDISATLDKNTLKVLQVLNLKIASKSVRSIDEKGEYYDDVMDSRIWKAFETEKFPELTVVLKQVKSITMVGNKADIDAIAFVTIHGIKKEVPVKASAEISNNTIRIKGKKDIKMLDYGVQPPTILLEFLKTGNEVTIEFDLLYK</sequence>
<comment type="caution">
    <text evidence="3">The sequence shown here is derived from an EMBL/GenBank/DDBJ whole genome shotgun (WGS) entry which is preliminary data.</text>
</comment>
<dbReference type="InterPro" id="IPR036761">
    <property type="entry name" value="TTHA0802/YceI-like_sf"/>
</dbReference>
<reference evidence="3 4" key="1">
    <citation type="submission" date="2018-01" db="EMBL/GenBank/DDBJ databases">
        <authorList>
            <person name="Gaut B.S."/>
            <person name="Morton B.R."/>
            <person name="Clegg M.T."/>
            <person name="Duvall M.R."/>
        </authorList>
    </citation>
    <scope>NUCLEOTIDE SEQUENCE [LARGE SCALE GENOMIC DNA]</scope>
    <source>
        <strain evidence="3 4">HR-AV</strain>
    </source>
</reference>
<protein>
    <recommendedName>
        <fullName evidence="2">Lipid/polyisoprenoid-binding YceI-like domain-containing protein</fullName>
    </recommendedName>
</protein>
<keyword evidence="4" id="KW-1185">Reference proteome</keyword>
<evidence type="ECO:0000313" key="3">
    <source>
        <dbReference type="EMBL" id="POY39077.1"/>
    </source>
</evidence>
<organism evidence="3 4">
    <name type="scientific">Solitalea longa</name>
    <dbReference type="NCBI Taxonomy" id="2079460"/>
    <lineage>
        <taxon>Bacteria</taxon>
        <taxon>Pseudomonadati</taxon>
        <taxon>Bacteroidota</taxon>
        <taxon>Sphingobacteriia</taxon>
        <taxon>Sphingobacteriales</taxon>
        <taxon>Sphingobacteriaceae</taxon>
        <taxon>Solitalea</taxon>
    </lineage>
</organism>
<dbReference type="Gene3D" id="2.40.128.110">
    <property type="entry name" value="Lipid/polyisoprenoid-binding, YceI-like"/>
    <property type="match status" value="1"/>
</dbReference>
<feature type="domain" description="Lipid/polyisoprenoid-binding YceI-like" evidence="2">
    <location>
        <begin position="30"/>
        <end position="193"/>
    </location>
</feature>
<dbReference type="Proteomes" id="UP000236893">
    <property type="component" value="Unassembled WGS sequence"/>
</dbReference>
<name>A0A2S5AA01_9SPHI</name>